<dbReference type="RefSeq" id="WP_129345081.1">
    <property type="nucleotide sequence ID" value="NZ_CP012670.1"/>
</dbReference>
<evidence type="ECO:0000256" key="4">
    <source>
        <dbReference type="SAM" id="Phobius"/>
    </source>
</evidence>
<feature type="transmembrane region" description="Helical" evidence="4">
    <location>
        <begin position="6"/>
        <end position="30"/>
    </location>
</feature>
<sequence length="417" mass="45058">MVWTFGAYLLAALALAVLAAIALWAHLYYWVKRLTLPLEYCAEEVLETGDGARIELRRVPRPPTATEQPDLPPILLVHGLAANHRNQDIHPDYSLARHLAALGRDVWLLTLRSGRLLTRVERRSVRFSAMAQHDLPCAVDAVLKRTGARSLDYVGFSMGGMLLYAALGRSVASEQIRRVVIVGSPGRLVAPTRLLPYVPGRLLPGVPLRLIRHVPGRLLPGVPLRLMARSVAFASEWVPTPLHHAVANPRNVPPGVTRLALVNCIEDIPAALNADFATWLASDGEIRVNGERVLDGLASVAAPALFIAGSADRIAPVSSVRAAFDAWGRDHPESPKRFVVLGRDFGAREDYGHGDLAVGAYTGAELFEPIARFLGPDQQEQPADVAGPETGAPALEAIQARQPTSSEVDPLPDLPPA</sequence>
<evidence type="ECO:0000256" key="2">
    <source>
        <dbReference type="ARBA" id="ARBA00023098"/>
    </source>
</evidence>
<dbReference type="SUPFAM" id="SSF53474">
    <property type="entry name" value="alpha/beta-Hydrolases"/>
    <property type="match status" value="1"/>
</dbReference>
<feature type="domain" description="AB hydrolase-1" evidence="5">
    <location>
        <begin position="72"/>
        <end position="334"/>
    </location>
</feature>
<dbReference type="AlphaFoldDB" id="A0A4V0NCR8"/>
<keyword evidence="4" id="KW-1133">Transmembrane helix</keyword>
<keyword evidence="6" id="KW-0378">Hydrolase</keyword>
<dbReference type="EMBL" id="CP012670">
    <property type="protein sequence ID" value="AUX20122.1"/>
    <property type="molecule type" value="Genomic_DNA"/>
</dbReference>
<dbReference type="Proteomes" id="UP000295781">
    <property type="component" value="Chromosome"/>
</dbReference>
<proteinExistence type="predicted"/>
<dbReference type="GO" id="GO:0004806">
    <property type="term" value="F:triacylglycerol lipase activity"/>
    <property type="evidence" value="ECO:0007669"/>
    <property type="project" value="UniProtKB-EC"/>
</dbReference>
<evidence type="ECO:0000256" key="3">
    <source>
        <dbReference type="SAM" id="MobiDB-lite"/>
    </source>
</evidence>
<keyword evidence="1" id="KW-0442">Lipid degradation</keyword>
<reference evidence="6 7" key="1">
    <citation type="submission" date="2015-09" db="EMBL/GenBank/DDBJ databases">
        <title>Sorangium comparison.</title>
        <authorList>
            <person name="Zaburannyi N."/>
            <person name="Bunk B."/>
            <person name="Overmann J."/>
            <person name="Mueller R."/>
        </authorList>
    </citation>
    <scope>NUCLEOTIDE SEQUENCE [LARGE SCALE GENOMIC DNA]</scope>
    <source>
        <strain evidence="6 7">So ceGT47</strain>
    </source>
</reference>
<organism evidence="6 7">
    <name type="scientific">Sorangium cellulosum</name>
    <name type="common">Polyangium cellulosum</name>
    <dbReference type="NCBI Taxonomy" id="56"/>
    <lineage>
        <taxon>Bacteria</taxon>
        <taxon>Pseudomonadati</taxon>
        <taxon>Myxococcota</taxon>
        <taxon>Polyangia</taxon>
        <taxon>Polyangiales</taxon>
        <taxon>Polyangiaceae</taxon>
        <taxon>Sorangium</taxon>
    </lineage>
</organism>
<dbReference type="GO" id="GO:0016042">
    <property type="term" value="P:lipid catabolic process"/>
    <property type="evidence" value="ECO:0007669"/>
    <property type="project" value="UniProtKB-KW"/>
</dbReference>
<evidence type="ECO:0000313" key="6">
    <source>
        <dbReference type="EMBL" id="AUX20122.1"/>
    </source>
</evidence>
<dbReference type="Pfam" id="PF00561">
    <property type="entry name" value="Abhydrolase_1"/>
    <property type="match status" value="1"/>
</dbReference>
<name>A0A4V0NCR8_SORCE</name>
<evidence type="ECO:0000259" key="5">
    <source>
        <dbReference type="Pfam" id="PF00561"/>
    </source>
</evidence>
<dbReference type="InterPro" id="IPR029058">
    <property type="entry name" value="AB_hydrolase_fold"/>
</dbReference>
<dbReference type="InterPro" id="IPR000073">
    <property type="entry name" value="AB_hydrolase_1"/>
</dbReference>
<protein>
    <submittedName>
        <fullName evidence="6">Lipase</fullName>
        <ecNumber evidence="6">3.1.1.3</ecNumber>
    </submittedName>
</protein>
<evidence type="ECO:0000256" key="1">
    <source>
        <dbReference type="ARBA" id="ARBA00022963"/>
    </source>
</evidence>
<gene>
    <name evidence="6" type="ORF">SOCEGT47_005850</name>
</gene>
<evidence type="ECO:0000313" key="7">
    <source>
        <dbReference type="Proteomes" id="UP000295781"/>
    </source>
</evidence>
<keyword evidence="4" id="KW-0472">Membrane</keyword>
<feature type="region of interest" description="Disordered" evidence="3">
    <location>
        <begin position="377"/>
        <end position="417"/>
    </location>
</feature>
<keyword evidence="4" id="KW-0812">Transmembrane</keyword>
<dbReference type="OrthoDB" id="5490537at2"/>
<dbReference type="EC" id="3.1.1.3" evidence="6"/>
<dbReference type="Gene3D" id="3.40.50.1820">
    <property type="entry name" value="alpha/beta hydrolase"/>
    <property type="match status" value="2"/>
</dbReference>
<keyword evidence="2" id="KW-0443">Lipid metabolism</keyword>
<accession>A0A4V0NCR8</accession>
<dbReference type="PANTHER" id="PTHR11005">
    <property type="entry name" value="LYSOSOMAL ACID LIPASE-RELATED"/>
    <property type="match status" value="1"/>
</dbReference>